<comment type="caution">
    <text evidence="5">The sequence shown here is derived from an EMBL/GenBank/DDBJ whole genome shotgun (WGS) entry which is preliminary data.</text>
</comment>
<dbReference type="GO" id="GO:0003735">
    <property type="term" value="F:structural constituent of ribosome"/>
    <property type="evidence" value="ECO:0007669"/>
    <property type="project" value="InterPro"/>
</dbReference>
<feature type="region of interest" description="Disordered" evidence="4">
    <location>
        <begin position="1"/>
        <end position="166"/>
    </location>
</feature>
<organism evidence="5 6">
    <name type="scientific">Dovyalis caffra</name>
    <dbReference type="NCBI Taxonomy" id="77055"/>
    <lineage>
        <taxon>Eukaryota</taxon>
        <taxon>Viridiplantae</taxon>
        <taxon>Streptophyta</taxon>
        <taxon>Embryophyta</taxon>
        <taxon>Tracheophyta</taxon>
        <taxon>Spermatophyta</taxon>
        <taxon>Magnoliopsida</taxon>
        <taxon>eudicotyledons</taxon>
        <taxon>Gunneridae</taxon>
        <taxon>Pentapetalae</taxon>
        <taxon>rosids</taxon>
        <taxon>fabids</taxon>
        <taxon>Malpighiales</taxon>
        <taxon>Salicaceae</taxon>
        <taxon>Flacourtieae</taxon>
        <taxon>Dovyalis</taxon>
    </lineage>
</organism>
<evidence type="ECO:0008006" key="7">
    <source>
        <dbReference type="Google" id="ProtNLM"/>
    </source>
</evidence>
<protein>
    <recommendedName>
        <fullName evidence="7">30S ribosomal protein S15, chloroplastic</fullName>
    </recommendedName>
</protein>
<feature type="region of interest" description="Disordered" evidence="4">
    <location>
        <begin position="180"/>
        <end position="205"/>
    </location>
</feature>
<accession>A0AAV1RI14</accession>
<evidence type="ECO:0000256" key="2">
    <source>
        <dbReference type="ARBA" id="ARBA00022980"/>
    </source>
</evidence>
<dbReference type="GO" id="GO:0005840">
    <property type="term" value="C:ribosome"/>
    <property type="evidence" value="ECO:0007669"/>
    <property type="project" value="UniProtKB-KW"/>
</dbReference>
<evidence type="ECO:0000256" key="1">
    <source>
        <dbReference type="ARBA" id="ARBA00008434"/>
    </source>
</evidence>
<gene>
    <name evidence="5" type="ORF">DCAF_LOCUS11266</name>
</gene>
<dbReference type="Pfam" id="PF00312">
    <property type="entry name" value="Ribosomal_S15"/>
    <property type="match status" value="1"/>
</dbReference>
<keyword evidence="3" id="KW-0687">Ribonucleoprotein</keyword>
<name>A0AAV1RI14_9ROSI</name>
<feature type="region of interest" description="Disordered" evidence="4">
    <location>
        <begin position="218"/>
        <end position="238"/>
    </location>
</feature>
<feature type="compositionally biased region" description="Polar residues" evidence="4">
    <location>
        <begin position="116"/>
        <end position="133"/>
    </location>
</feature>
<feature type="compositionally biased region" description="Basic and acidic residues" evidence="4">
    <location>
        <begin position="136"/>
        <end position="147"/>
    </location>
</feature>
<dbReference type="GO" id="GO:0006412">
    <property type="term" value="P:translation"/>
    <property type="evidence" value="ECO:0007669"/>
    <property type="project" value="InterPro"/>
</dbReference>
<evidence type="ECO:0000313" key="6">
    <source>
        <dbReference type="Proteomes" id="UP001314170"/>
    </source>
</evidence>
<dbReference type="Proteomes" id="UP001314170">
    <property type="component" value="Unassembled WGS sequence"/>
</dbReference>
<dbReference type="PANTHER" id="PTHR47546">
    <property type="entry name" value="S15/NS1, RNA-BINDING PROTEIN"/>
    <property type="match status" value="1"/>
</dbReference>
<keyword evidence="6" id="KW-1185">Reference proteome</keyword>
<sequence>MALSLSRPRHRSLTNPSLIHLFCSSSSSTNPSDDPSVSQSQPPQNTTPSDDPSVSQSQPPQNTTPSDDPSVSQSQPPEKKQQLFSLASYFNDVKASLKPQSPQNQPNFPPLRKPTYPTNTTNQSVSKPTSNVATFDEIRKNLSEFKLRSSVSTPTDPNSAPSSKEKISFQELYKKNVLTKSAGSGTTQSSGPNSGINVKEPSSWSSSFDAIRESLRQMKSDNKNIMDRRGGGGEAVPFSSFRLKPGIENEPMHKSTIIGGTEGLPSAVFGKEMKGEGSAKDDLSTDFVKMYTYSELGDKLRTLRPEVKKGEKGWFTFEELNGRLKKLRELEEKETESTIGGVSFKDLRKSLVTLTMADDDKKNSIQRLNVLGKLGAPNYTLEPPKEHLYFHPDNMSSPEKMKIELAKVREEFKMSESDCGSARVQGQSSVNKDHIEFVDYNLAARCIRYFKVALLTTKIKHLSSVLHKKVKWEPKESSDKHSRKGLLAMVQKRKKLLKYLRRTDWDSYCLVLSKLGLRDNPDHKNLTRQ</sequence>
<reference evidence="5 6" key="1">
    <citation type="submission" date="2024-01" db="EMBL/GenBank/DDBJ databases">
        <authorList>
            <person name="Waweru B."/>
        </authorList>
    </citation>
    <scope>NUCLEOTIDE SEQUENCE [LARGE SCALE GENOMIC DNA]</scope>
</reference>
<dbReference type="Gene3D" id="1.10.287.10">
    <property type="entry name" value="S15/NS1, RNA-binding"/>
    <property type="match status" value="1"/>
</dbReference>
<evidence type="ECO:0000256" key="4">
    <source>
        <dbReference type="SAM" id="MobiDB-lite"/>
    </source>
</evidence>
<proteinExistence type="inferred from homology"/>
<dbReference type="GO" id="GO:1990904">
    <property type="term" value="C:ribonucleoprotein complex"/>
    <property type="evidence" value="ECO:0007669"/>
    <property type="project" value="UniProtKB-KW"/>
</dbReference>
<comment type="similarity">
    <text evidence="1">Belongs to the universal ribosomal protein uS15 family.</text>
</comment>
<dbReference type="SUPFAM" id="SSF47060">
    <property type="entry name" value="S15/NS1 RNA-binding domain"/>
    <property type="match status" value="1"/>
</dbReference>
<keyword evidence="2" id="KW-0689">Ribosomal protein</keyword>
<feature type="compositionally biased region" description="Polar residues" evidence="4">
    <location>
        <begin position="149"/>
        <end position="162"/>
    </location>
</feature>
<feature type="compositionally biased region" description="Basic and acidic residues" evidence="4">
    <location>
        <begin position="218"/>
        <end position="231"/>
    </location>
</feature>
<dbReference type="InterPro" id="IPR000589">
    <property type="entry name" value="Ribosomal_uS15"/>
</dbReference>
<evidence type="ECO:0000256" key="3">
    <source>
        <dbReference type="ARBA" id="ARBA00023274"/>
    </source>
</evidence>
<dbReference type="SMART" id="SM01387">
    <property type="entry name" value="Ribosomal_S15"/>
    <property type="match status" value="1"/>
</dbReference>
<evidence type="ECO:0000313" key="5">
    <source>
        <dbReference type="EMBL" id="CAK7336259.1"/>
    </source>
</evidence>
<dbReference type="InterPro" id="IPR009068">
    <property type="entry name" value="uS15_NS1_RNA-bd_sf"/>
</dbReference>
<dbReference type="PANTHER" id="PTHR47546:SF3">
    <property type="entry name" value="30S RIBOSOMAL PROTEIN S15, CHLOROPLASTIC"/>
    <property type="match status" value="1"/>
</dbReference>
<dbReference type="CDD" id="cd00353">
    <property type="entry name" value="Ribosomal_S15p_S13e"/>
    <property type="match status" value="1"/>
</dbReference>
<dbReference type="AlphaFoldDB" id="A0AAV1RI14"/>
<feature type="compositionally biased region" description="Low complexity" evidence="4">
    <location>
        <begin position="24"/>
        <end position="76"/>
    </location>
</feature>
<dbReference type="EMBL" id="CAWUPB010000994">
    <property type="protein sequence ID" value="CAK7336259.1"/>
    <property type="molecule type" value="Genomic_DNA"/>
</dbReference>